<evidence type="ECO:0000313" key="2">
    <source>
        <dbReference type="EMBL" id="KAJ6446013.1"/>
    </source>
</evidence>
<sequence length="902" mass="98333">MNPVRLRPGEPLFRSAAMDQPAELAGGTPDAATVDDRPFVAVAVGKCYSQTANERFGKGASDIVRARDETGSSDPWLSASSQDEWENDVDMTGLVSGLINSVQVPTMQHYRNNLTALSQLYNLYVVAYQGLVYVYVPRSIPKQTIPGQPDLKLAPPQSPVGRMVGGYQDPAKPHTINHVVVAMLGREEIMVASYDDGDVLAYYTKDIANCVLPRPRSMHPEETLRGGKAPHPTPFFHENVAKSAWGLSVHQKSRLIAVSSNKCEVTVFAFALAGARKRSRNDADLCSSCESGATCKSIEAHVRQRARNWRIVVRFSRLVDNMPNIAFVDDRNGLAELVCAVDIKGAAWLAHIWRPNQAVVRMAPSPAMTYRTSDAFPAPARAWGVLPLSTADFLKVDSVEELLGMEAADVTEAPQLTLSIANCLRRVPDNPCGSNRPPALPERPEVPAFLANITGIPVWLPPTEEQDDEDDEDDEDDDEDEDEDGEGLPVAHPPVVHPPVVQPPVVQPPVAQDDEEEEHLGSSEGSDIDIDEAAAGGQGGGDLGALGNSSADNGNGSDENLSSEDFDDDEEELTGDSQVNPYVLSAAGNAGSVWFSMQNGVPQMMPGYGGLSTPLATLLGSPDAPGMLVPDFKKTMQGHHASGDDTSQGRARRRDEEKKREAATCPPAEGLDMIYFPHAGSAFRAPQDKRSELQLMARVTSRNDNRAGGDMLRRFFGKRHRLLRLHEKELELRNIAPWATEKQEQNELGVFCPEALSAGPGLNLVTQSLFHATSRLSMVAHVRDLSLVVVGSPTGRVLLLTPTRLEKAMQFRLGELRYGFRVDWVLPRKSDEKVCRKTMRPLHGMAVGPMPGTGSEAGPDDSHGSGACGGPRRYRLMLHYRNHDILTYEIGRDEHTGRVCIF</sequence>
<name>A0AB34G4P7_9HYPO</name>
<keyword evidence="3" id="KW-1185">Reference proteome</keyword>
<feature type="region of interest" description="Disordered" evidence="1">
    <location>
        <begin position="458"/>
        <end position="577"/>
    </location>
</feature>
<dbReference type="Proteomes" id="UP001163105">
    <property type="component" value="Unassembled WGS sequence"/>
</dbReference>
<protein>
    <submittedName>
        <fullName evidence="2">Pyridine nucleotide-disulfide oxidoreductase family protein</fullName>
    </submittedName>
</protein>
<organism evidence="2 3">
    <name type="scientific">Purpureocillium lavendulum</name>
    <dbReference type="NCBI Taxonomy" id="1247861"/>
    <lineage>
        <taxon>Eukaryota</taxon>
        <taxon>Fungi</taxon>
        <taxon>Dikarya</taxon>
        <taxon>Ascomycota</taxon>
        <taxon>Pezizomycotina</taxon>
        <taxon>Sordariomycetes</taxon>
        <taxon>Hypocreomycetidae</taxon>
        <taxon>Hypocreales</taxon>
        <taxon>Ophiocordycipitaceae</taxon>
        <taxon>Purpureocillium</taxon>
    </lineage>
</organism>
<reference evidence="2" key="1">
    <citation type="submission" date="2023-01" db="EMBL/GenBank/DDBJ databases">
        <title>The growth and conidiation of Purpureocillium lavendulum are regulated by nitrogen source and histone H3K14 acetylation.</title>
        <authorList>
            <person name="Tang P."/>
            <person name="Han J."/>
            <person name="Zhang C."/>
            <person name="Tang P."/>
            <person name="Qi F."/>
            <person name="Zhang K."/>
            <person name="Liang L."/>
        </authorList>
    </citation>
    <scope>NUCLEOTIDE SEQUENCE</scope>
    <source>
        <strain evidence="2">YMF1.00683</strain>
    </source>
</reference>
<feature type="compositionally biased region" description="Acidic residues" evidence="1">
    <location>
        <begin position="561"/>
        <end position="574"/>
    </location>
</feature>
<evidence type="ECO:0000256" key="1">
    <source>
        <dbReference type="SAM" id="MobiDB-lite"/>
    </source>
</evidence>
<proteinExistence type="predicted"/>
<gene>
    <name evidence="2" type="ORF">O9K51_00780</name>
</gene>
<dbReference type="AlphaFoldDB" id="A0AB34G4P7"/>
<feature type="region of interest" description="Disordered" evidence="1">
    <location>
        <begin position="635"/>
        <end position="666"/>
    </location>
</feature>
<feature type="compositionally biased region" description="Basic and acidic residues" evidence="1">
    <location>
        <begin position="653"/>
        <end position="662"/>
    </location>
</feature>
<accession>A0AB34G4P7</accession>
<feature type="compositionally biased region" description="Pro residues" evidence="1">
    <location>
        <begin position="491"/>
        <end position="507"/>
    </location>
</feature>
<feature type="compositionally biased region" description="Acidic residues" evidence="1">
    <location>
        <begin position="464"/>
        <end position="486"/>
    </location>
</feature>
<evidence type="ECO:0000313" key="3">
    <source>
        <dbReference type="Proteomes" id="UP001163105"/>
    </source>
</evidence>
<dbReference type="EMBL" id="JAQHRD010000001">
    <property type="protein sequence ID" value="KAJ6446013.1"/>
    <property type="molecule type" value="Genomic_DNA"/>
</dbReference>
<comment type="caution">
    <text evidence="2">The sequence shown here is derived from an EMBL/GenBank/DDBJ whole genome shotgun (WGS) entry which is preliminary data.</text>
</comment>
<feature type="region of interest" description="Disordered" evidence="1">
    <location>
        <begin position="845"/>
        <end position="866"/>
    </location>
</feature>
<dbReference type="Pfam" id="PF08728">
    <property type="entry name" value="CRT10"/>
    <property type="match status" value="2"/>
</dbReference>
<dbReference type="InterPro" id="IPR014839">
    <property type="entry name" value="Crt10"/>
</dbReference>